<protein>
    <submittedName>
        <fullName evidence="1">Uncharacterized protein</fullName>
    </submittedName>
</protein>
<sequence length="48" mass="5596">MAIDNLGSRLKFILRSINRTNYQESGKAIEFESFTRYQALSGNENKKR</sequence>
<name>A0A6J4MWM6_9CYAN</name>
<dbReference type="AlphaFoldDB" id="A0A6J4MWM6"/>
<gene>
    <name evidence="1" type="ORF">AVDCRST_MAG84-4333</name>
</gene>
<reference evidence="1" key="1">
    <citation type="submission" date="2020-02" db="EMBL/GenBank/DDBJ databases">
        <authorList>
            <person name="Meier V. D."/>
        </authorList>
    </citation>
    <scope>NUCLEOTIDE SEQUENCE</scope>
    <source>
        <strain evidence="1">AVDCRST_MAG84</strain>
    </source>
</reference>
<organism evidence="1">
    <name type="scientific">uncultured Microcoleus sp</name>
    <dbReference type="NCBI Taxonomy" id="259945"/>
    <lineage>
        <taxon>Bacteria</taxon>
        <taxon>Bacillati</taxon>
        <taxon>Cyanobacteriota</taxon>
        <taxon>Cyanophyceae</taxon>
        <taxon>Oscillatoriophycideae</taxon>
        <taxon>Oscillatoriales</taxon>
        <taxon>Microcoleaceae</taxon>
        <taxon>Microcoleus</taxon>
        <taxon>environmental samples</taxon>
    </lineage>
</organism>
<evidence type="ECO:0000313" key="1">
    <source>
        <dbReference type="EMBL" id="CAA9371092.1"/>
    </source>
</evidence>
<dbReference type="EMBL" id="CADCTZ010000912">
    <property type="protein sequence ID" value="CAA9371092.1"/>
    <property type="molecule type" value="Genomic_DNA"/>
</dbReference>
<accession>A0A6J4MWM6</accession>
<proteinExistence type="predicted"/>